<keyword evidence="5 9" id="KW-1133">Transmembrane helix</keyword>
<evidence type="ECO:0000256" key="7">
    <source>
        <dbReference type="ARBA" id="ARBA00023315"/>
    </source>
</evidence>
<feature type="transmembrane region" description="Helical" evidence="9">
    <location>
        <begin position="403"/>
        <end position="424"/>
    </location>
</feature>
<feature type="transmembrane region" description="Helical" evidence="9">
    <location>
        <begin position="354"/>
        <end position="372"/>
    </location>
</feature>
<feature type="transmembrane region" description="Helical" evidence="9">
    <location>
        <begin position="261"/>
        <end position="277"/>
    </location>
</feature>
<dbReference type="Gene3D" id="3.40.50.1110">
    <property type="entry name" value="SGNH hydrolase"/>
    <property type="match status" value="1"/>
</dbReference>
<feature type="transmembrane region" description="Helical" evidence="9">
    <location>
        <begin position="172"/>
        <end position="188"/>
    </location>
</feature>
<dbReference type="Pfam" id="PF01757">
    <property type="entry name" value="Acyl_transf_3"/>
    <property type="match status" value="1"/>
</dbReference>
<evidence type="ECO:0000256" key="8">
    <source>
        <dbReference type="SAM" id="MobiDB-lite"/>
    </source>
</evidence>
<feature type="transmembrane region" description="Helical" evidence="9">
    <location>
        <begin position="59"/>
        <end position="81"/>
    </location>
</feature>
<protein>
    <recommendedName>
        <fullName evidence="10">Acyltransferase 3 domain-containing protein</fullName>
    </recommendedName>
</protein>
<evidence type="ECO:0000256" key="9">
    <source>
        <dbReference type="SAM" id="Phobius"/>
    </source>
</evidence>
<keyword evidence="6 9" id="KW-0472">Membrane</keyword>
<keyword evidence="7" id="KW-0012">Acyltransferase</keyword>
<evidence type="ECO:0000256" key="1">
    <source>
        <dbReference type="ARBA" id="ARBA00004651"/>
    </source>
</evidence>
<feature type="region of interest" description="Disordered" evidence="8">
    <location>
        <begin position="438"/>
        <end position="485"/>
    </location>
</feature>
<evidence type="ECO:0000313" key="11">
    <source>
        <dbReference type="EMBL" id="GAA4401151.1"/>
    </source>
</evidence>
<dbReference type="Proteomes" id="UP001500945">
    <property type="component" value="Unassembled WGS sequence"/>
</dbReference>
<gene>
    <name evidence="11" type="ORF">GCM10023168_10450</name>
</gene>
<dbReference type="EMBL" id="BAABGM010000007">
    <property type="protein sequence ID" value="GAA4401151.1"/>
    <property type="molecule type" value="Genomic_DNA"/>
</dbReference>
<feature type="compositionally biased region" description="Low complexity" evidence="8">
    <location>
        <begin position="453"/>
        <end position="473"/>
    </location>
</feature>
<feature type="transmembrane region" description="Helical" evidence="9">
    <location>
        <begin position="102"/>
        <end position="120"/>
    </location>
</feature>
<feature type="transmembrane region" description="Helical" evidence="9">
    <location>
        <begin position="283"/>
        <end position="304"/>
    </location>
</feature>
<feature type="compositionally biased region" description="Low complexity" evidence="8">
    <location>
        <begin position="1"/>
        <end position="10"/>
    </location>
</feature>
<keyword evidence="3" id="KW-0808">Transferase</keyword>
<dbReference type="SUPFAM" id="SSF52266">
    <property type="entry name" value="SGNH hydrolase"/>
    <property type="match status" value="1"/>
</dbReference>
<dbReference type="InterPro" id="IPR050879">
    <property type="entry name" value="Acyltransferase_3"/>
</dbReference>
<reference evidence="12" key="1">
    <citation type="journal article" date="2019" name="Int. J. Syst. Evol. Microbiol.">
        <title>The Global Catalogue of Microorganisms (GCM) 10K type strain sequencing project: providing services to taxonomists for standard genome sequencing and annotation.</title>
        <authorList>
            <consortium name="The Broad Institute Genomics Platform"/>
            <consortium name="The Broad Institute Genome Sequencing Center for Infectious Disease"/>
            <person name="Wu L."/>
            <person name="Ma J."/>
        </authorList>
    </citation>
    <scope>NUCLEOTIDE SEQUENCE [LARGE SCALE GENOMIC DNA]</scope>
    <source>
        <strain evidence="12">JCM 17809</strain>
    </source>
</reference>
<name>A0ABP8K720_9MICO</name>
<dbReference type="PANTHER" id="PTHR23028:SF53">
    <property type="entry name" value="ACYL_TRANSF_3 DOMAIN-CONTAINING PROTEIN"/>
    <property type="match status" value="1"/>
</dbReference>
<comment type="caution">
    <text evidence="11">The sequence shown here is derived from an EMBL/GenBank/DDBJ whole genome shotgun (WGS) entry which is preliminary data.</text>
</comment>
<comment type="subcellular location">
    <subcellularLocation>
        <location evidence="1">Cell membrane</location>
        <topology evidence="1">Multi-pass membrane protein</topology>
    </subcellularLocation>
</comment>
<feature type="region of interest" description="Disordered" evidence="8">
    <location>
        <begin position="1"/>
        <end position="30"/>
    </location>
</feature>
<evidence type="ECO:0000256" key="4">
    <source>
        <dbReference type="ARBA" id="ARBA00022692"/>
    </source>
</evidence>
<proteinExistence type="predicted"/>
<dbReference type="PANTHER" id="PTHR23028">
    <property type="entry name" value="ACETYLTRANSFERASE"/>
    <property type="match status" value="1"/>
</dbReference>
<feature type="transmembrane region" description="Helical" evidence="9">
    <location>
        <begin position="228"/>
        <end position="249"/>
    </location>
</feature>
<evidence type="ECO:0000256" key="5">
    <source>
        <dbReference type="ARBA" id="ARBA00022989"/>
    </source>
</evidence>
<feature type="transmembrane region" description="Helical" evidence="9">
    <location>
        <begin position="316"/>
        <end position="334"/>
    </location>
</feature>
<evidence type="ECO:0000256" key="2">
    <source>
        <dbReference type="ARBA" id="ARBA00022475"/>
    </source>
</evidence>
<feature type="transmembrane region" description="Helical" evidence="9">
    <location>
        <begin position="195"/>
        <end position="213"/>
    </location>
</feature>
<sequence>MQAQGAVGRQAPPPRPRAGRDPSLPSSGGTPERLAGLDGLRALAIVAVLLFHLDPSWLPGGFLGVDVFFVVSGFLITTLLVRERVTTGRLDLPAFWTRRARRLLPALLVCVPASVLLARLSEGDLLVGIERQVTGALTFTSNWLEIAAGSDYFAATSPQLLMNLWSLAVEEQFYLVWPPAVLLLLAVARRPEARAGAALLLAAGSSVLMAVHLDPESPTRAYYGTDTHVMGLMLGAALAFAYAAPHRAWTRTPWWGAHRRHVGAGALATLAALLVLAGEDSAWTFRGGILLASLATTALVLVVVERPGRVRALLELPAVRWLGARSYGIYLWHWPVLLVVGQDLPVAPGGASYLLTRAWCVLVTLAVADLSYRFVEMPVRRRGFAGAGRELLRRLRALGTRGARVVWSVVLLLVVAVVAVLLTAPDRTSTERLITATEAGLADEAAPGPTPTAPTASTASTASGEPTGAAGPAAPSPAPTAAPAEVDWSMPAGSEVDAFGDSMMVGSSHALRYHLPKIRMDAKSNRKWSDAPALVAARGDGLRRAVVLAFGTNAGTDVPALEETLAAIGPDRMVVVVTVHGRYARAERDNAALREAVEGLPNVRLADWDAALAGTSGQLQPDGIHPSLKGSHLYAKTVRSAFAELSEARTGRPVELEDRPAP</sequence>
<dbReference type="InterPro" id="IPR002656">
    <property type="entry name" value="Acyl_transf_3_dom"/>
</dbReference>
<keyword evidence="2" id="KW-1003">Cell membrane</keyword>
<evidence type="ECO:0000259" key="10">
    <source>
        <dbReference type="Pfam" id="PF01757"/>
    </source>
</evidence>
<keyword evidence="12" id="KW-1185">Reference proteome</keyword>
<dbReference type="InterPro" id="IPR036514">
    <property type="entry name" value="SGNH_hydro_sf"/>
</dbReference>
<feature type="domain" description="Acyltransferase 3" evidence="10">
    <location>
        <begin position="35"/>
        <end position="372"/>
    </location>
</feature>
<organism evidence="11 12">
    <name type="scientific">Fodinibacter luteus</name>
    <dbReference type="NCBI Taxonomy" id="552064"/>
    <lineage>
        <taxon>Bacteria</taxon>
        <taxon>Bacillati</taxon>
        <taxon>Actinomycetota</taxon>
        <taxon>Actinomycetes</taxon>
        <taxon>Micrococcales</taxon>
        <taxon>Intrasporangiaceae</taxon>
        <taxon>Fodinibacter (ex Wang et al. 2009)</taxon>
    </lineage>
</organism>
<evidence type="ECO:0000256" key="3">
    <source>
        <dbReference type="ARBA" id="ARBA00022679"/>
    </source>
</evidence>
<evidence type="ECO:0000256" key="6">
    <source>
        <dbReference type="ARBA" id="ARBA00023136"/>
    </source>
</evidence>
<keyword evidence="4 9" id="KW-0812">Transmembrane</keyword>
<evidence type="ECO:0000313" key="12">
    <source>
        <dbReference type="Proteomes" id="UP001500945"/>
    </source>
</evidence>
<accession>A0ABP8K720</accession>